<evidence type="ECO:0000256" key="2">
    <source>
        <dbReference type="ARBA" id="ARBA00022528"/>
    </source>
</evidence>
<keyword evidence="5" id="KW-0732">Signal</keyword>
<sequence length="356" mass="37758">MHNSFKVNTLLLSILLCLLLLNPTHSTWGKITRGGGLFGKGSSSSSTSAASPSSTTSDIPTSPPSSSSVPSKIYPPMSESEITSILDDIPIYSVTDKSGQGVVLKSPATNTSIFYFYISPGMANATMGELKKSNPGLDLTVTAYRLGQVYFKILRNGTDSSEVKRVPGSLDESDGVVKSKVDYRLVPDTRDLIGARMLLTMSSKDGEELQKAGGMTEDLAKKAIKKAMTESTRFNTTYGEVPVFMIQQMRIQTKGTETEAAKQMLPMYFSLSDMVTVWQSFASSDPKVGNQEPAIHLMELGELVDNMMAGGEIDFRAVLLMGATGREMEGGGGSKGGEGIGGGGLGGGGEQTLGDL</sequence>
<keyword evidence="2" id="KW-0150">Chloroplast</keyword>
<evidence type="ECO:0000256" key="5">
    <source>
        <dbReference type="SAM" id="SignalP"/>
    </source>
</evidence>
<name>A0A9W7GE03_9STRA</name>
<accession>A0A9W7GE03</accession>
<evidence type="ECO:0000313" key="7">
    <source>
        <dbReference type="Proteomes" id="UP001165065"/>
    </source>
</evidence>
<evidence type="ECO:0000313" key="6">
    <source>
        <dbReference type="EMBL" id="GMI42869.1"/>
    </source>
</evidence>
<evidence type="ECO:0000256" key="3">
    <source>
        <dbReference type="ARBA" id="ARBA00022640"/>
    </source>
</evidence>
<dbReference type="InterPro" id="IPR007378">
    <property type="entry name" value="Tic22-like"/>
</dbReference>
<dbReference type="Proteomes" id="UP001165065">
    <property type="component" value="Unassembled WGS sequence"/>
</dbReference>
<feature type="signal peptide" evidence="5">
    <location>
        <begin position="1"/>
        <end position="26"/>
    </location>
</feature>
<feature type="chain" id="PRO_5040877189" evidence="5">
    <location>
        <begin position="27"/>
        <end position="356"/>
    </location>
</feature>
<reference evidence="7" key="1">
    <citation type="journal article" date="2023" name="Commun. Biol.">
        <title>Genome analysis of Parmales, the sister group of diatoms, reveals the evolutionary specialization of diatoms from phago-mixotrophs to photoautotrophs.</title>
        <authorList>
            <person name="Ban H."/>
            <person name="Sato S."/>
            <person name="Yoshikawa S."/>
            <person name="Yamada K."/>
            <person name="Nakamura Y."/>
            <person name="Ichinomiya M."/>
            <person name="Sato N."/>
            <person name="Blanc-Mathieu R."/>
            <person name="Endo H."/>
            <person name="Kuwata A."/>
            <person name="Ogata H."/>
        </authorList>
    </citation>
    <scope>NUCLEOTIDE SEQUENCE [LARGE SCALE GENOMIC DNA]</scope>
</reference>
<keyword evidence="3" id="KW-0934">Plastid</keyword>
<keyword evidence="7" id="KW-1185">Reference proteome</keyword>
<evidence type="ECO:0000256" key="1">
    <source>
        <dbReference type="ARBA" id="ARBA00004229"/>
    </source>
</evidence>
<organism evidence="6 7">
    <name type="scientific">Triparma columacea</name>
    <dbReference type="NCBI Taxonomy" id="722753"/>
    <lineage>
        <taxon>Eukaryota</taxon>
        <taxon>Sar</taxon>
        <taxon>Stramenopiles</taxon>
        <taxon>Ochrophyta</taxon>
        <taxon>Bolidophyceae</taxon>
        <taxon>Parmales</taxon>
        <taxon>Triparmaceae</taxon>
        <taxon>Triparma</taxon>
    </lineage>
</organism>
<comment type="subcellular location">
    <subcellularLocation>
        <location evidence="1">Plastid</location>
        <location evidence="1">Chloroplast</location>
    </subcellularLocation>
</comment>
<dbReference type="EMBL" id="BRYA01000183">
    <property type="protein sequence ID" value="GMI42869.1"/>
    <property type="molecule type" value="Genomic_DNA"/>
</dbReference>
<dbReference type="GO" id="GO:0015031">
    <property type="term" value="P:protein transport"/>
    <property type="evidence" value="ECO:0007669"/>
    <property type="project" value="InterPro"/>
</dbReference>
<dbReference type="PANTHER" id="PTHR33926:SF4">
    <property type="entry name" value="PROTEIN TIC 22, CHLOROPLASTIC"/>
    <property type="match status" value="1"/>
</dbReference>
<evidence type="ECO:0000256" key="4">
    <source>
        <dbReference type="SAM" id="MobiDB-lite"/>
    </source>
</evidence>
<dbReference type="Gene3D" id="3.40.1350.100">
    <property type="match status" value="1"/>
</dbReference>
<comment type="caution">
    <text evidence="6">The sequence shown here is derived from an EMBL/GenBank/DDBJ whole genome shotgun (WGS) entry which is preliminary data.</text>
</comment>
<gene>
    <name evidence="6" type="ORF">TrCOL_g12850</name>
</gene>
<dbReference type="PANTHER" id="PTHR33926">
    <property type="entry name" value="PROTEIN TIC 22, CHLOROPLASTIC"/>
    <property type="match status" value="1"/>
</dbReference>
<dbReference type="GO" id="GO:0009507">
    <property type="term" value="C:chloroplast"/>
    <property type="evidence" value="ECO:0007669"/>
    <property type="project" value="UniProtKB-SubCell"/>
</dbReference>
<feature type="compositionally biased region" description="Gly residues" evidence="4">
    <location>
        <begin position="330"/>
        <end position="356"/>
    </location>
</feature>
<dbReference type="AlphaFoldDB" id="A0A9W7GE03"/>
<protein>
    <submittedName>
        <fullName evidence="6">Uncharacterized protein</fullName>
    </submittedName>
</protein>
<feature type="region of interest" description="Disordered" evidence="4">
    <location>
        <begin position="39"/>
        <end position="74"/>
    </location>
</feature>
<proteinExistence type="predicted"/>
<dbReference type="OrthoDB" id="196308at2759"/>
<feature type="compositionally biased region" description="Low complexity" evidence="4">
    <location>
        <begin position="42"/>
        <end position="71"/>
    </location>
</feature>
<feature type="region of interest" description="Disordered" evidence="4">
    <location>
        <begin position="329"/>
        <end position="356"/>
    </location>
</feature>